<accession>X6LQ77</accession>
<feature type="region of interest" description="Disordered" evidence="1">
    <location>
        <begin position="100"/>
        <end position="159"/>
    </location>
</feature>
<reference evidence="2 3" key="1">
    <citation type="journal article" date="2013" name="Curr. Biol.">
        <title>The Genome of the Foraminiferan Reticulomyxa filosa.</title>
        <authorList>
            <person name="Glockner G."/>
            <person name="Hulsmann N."/>
            <person name="Schleicher M."/>
            <person name="Noegel A.A."/>
            <person name="Eichinger L."/>
            <person name="Gallinger C."/>
            <person name="Pawlowski J."/>
            <person name="Sierra R."/>
            <person name="Euteneuer U."/>
            <person name="Pillet L."/>
            <person name="Moustafa A."/>
            <person name="Platzer M."/>
            <person name="Groth M."/>
            <person name="Szafranski K."/>
            <person name="Schliwa M."/>
        </authorList>
    </citation>
    <scope>NUCLEOTIDE SEQUENCE [LARGE SCALE GENOMIC DNA]</scope>
</reference>
<evidence type="ECO:0000313" key="3">
    <source>
        <dbReference type="Proteomes" id="UP000023152"/>
    </source>
</evidence>
<name>X6LQ77_RETFI</name>
<dbReference type="AlphaFoldDB" id="X6LQ77"/>
<dbReference type="Proteomes" id="UP000023152">
    <property type="component" value="Unassembled WGS sequence"/>
</dbReference>
<feature type="region of interest" description="Disordered" evidence="1">
    <location>
        <begin position="1"/>
        <end position="24"/>
    </location>
</feature>
<sequence length="159" mass="17748">MTQSGSNVAAFQSPSGAEEFAPATRNSNYSKLSVPVTGRKSTPFYHSPTNSMTASGVPYYGNPLYGSNLTINTDMSAVHIHNRRYPVILENESLSYDSSYEYGNGVTNDSHVHNSNNDNNNNNNNNNNGNNDNNNYNNNNNDDNTNNDNYNYNYNYNYN</sequence>
<feature type="compositionally biased region" description="Low complexity" evidence="1">
    <location>
        <begin position="114"/>
        <end position="159"/>
    </location>
</feature>
<proteinExistence type="predicted"/>
<organism evidence="2 3">
    <name type="scientific">Reticulomyxa filosa</name>
    <dbReference type="NCBI Taxonomy" id="46433"/>
    <lineage>
        <taxon>Eukaryota</taxon>
        <taxon>Sar</taxon>
        <taxon>Rhizaria</taxon>
        <taxon>Retaria</taxon>
        <taxon>Foraminifera</taxon>
        <taxon>Monothalamids</taxon>
        <taxon>Reticulomyxidae</taxon>
        <taxon>Reticulomyxa</taxon>
    </lineage>
</organism>
<evidence type="ECO:0000256" key="1">
    <source>
        <dbReference type="SAM" id="MobiDB-lite"/>
    </source>
</evidence>
<feature type="compositionally biased region" description="Polar residues" evidence="1">
    <location>
        <begin position="1"/>
        <end position="15"/>
    </location>
</feature>
<comment type="caution">
    <text evidence="2">The sequence shown here is derived from an EMBL/GenBank/DDBJ whole genome shotgun (WGS) entry which is preliminary data.</text>
</comment>
<evidence type="ECO:0000313" key="2">
    <source>
        <dbReference type="EMBL" id="ETO03789.1"/>
    </source>
</evidence>
<gene>
    <name evidence="2" type="ORF">RFI_33613</name>
</gene>
<feature type="non-terminal residue" evidence="2">
    <location>
        <position position="159"/>
    </location>
</feature>
<dbReference type="EMBL" id="ASPP01031974">
    <property type="protein sequence ID" value="ETO03789.1"/>
    <property type="molecule type" value="Genomic_DNA"/>
</dbReference>
<protein>
    <submittedName>
        <fullName evidence="2">Uncharacterized protein</fullName>
    </submittedName>
</protein>
<keyword evidence="3" id="KW-1185">Reference proteome</keyword>